<dbReference type="InterPro" id="IPR004867">
    <property type="entry name" value="CHB_C_dom"/>
</dbReference>
<evidence type="ECO:0000259" key="9">
    <source>
        <dbReference type="SMART" id="SM01081"/>
    </source>
</evidence>
<dbReference type="GO" id="GO:0030203">
    <property type="term" value="P:glycosaminoglycan metabolic process"/>
    <property type="evidence" value="ECO:0007669"/>
    <property type="project" value="TreeGrafter"/>
</dbReference>
<dbReference type="InterPro" id="IPR013783">
    <property type="entry name" value="Ig-like_fold"/>
</dbReference>
<evidence type="ECO:0000313" key="11">
    <source>
        <dbReference type="Proteomes" id="UP000000593"/>
    </source>
</evidence>
<evidence type="ECO:0000313" key="10">
    <source>
        <dbReference type="EMBL" id="CAG19444.1"/>
    </source>
</evidence>
<sequence length="912" mass="101408">MECLTFKASIKIPLYGGFGRQIMSFISFKLTALASVIALAVTGCASQGSLEQNVVNNLAENLDVNYELVTNHGANEGLKCQELNAEWASCDLINLTLVNNGPAVDSKDWTIYFHSIRMILDVQNDQFKITHVTGDLHTLEPTDKFDGFAEGETVVIPYIGEYWTLFENDYMPRAYVVSGDAKPKTIKSTDAEDPSAYLTPISGDNWKRTPDDNNVLATAQSRFEKNNDVNLIVKEELAGSIIPTPLSTQLTGDSISLAGGINIENEAIPGSMMVALNDRLEMLGVNTEGQYAVKVTLDPTLFTKEQKIEGAYQLDVRKDATYIVGYDYQGAFYGMQSLIALMTTGDKNTVPTVKITDAPRFDYRGVMVDVGRNFHSKAAILRTLDQMSAYKMNKFHFHLTDDEGWRIEIPSLPELTGIGSNRCHDLSETQCVLPQLGSGPTSDNFGSGFYSKQDYIDILMYAKARGIEVIPEIDMPAHARAAVVSMEARYKRLAATGDMEAANQYRLMDPQDTSNVTTVQFYDKRSFINPCMDSSVAFVDKVIAEMAAMHKAAGMPLNTWHFGGDEAKNIKQGAGFQDINSADKVAWKGDLDLSQQDKPFAKSPMCQQTINDGIVADYDHLPSYFAERVSQLVADHDIANFQAWQDGLKYSEDAEAFATDNVRVNFWDVLYWGGGASAYDWSAKGYDLIVSNPDYVYMDMPYEVDPEERGYYWATRATDTRKMFGFAPENLPQNAETSLDRDGNGFASKGTAEYKGFYGLSAQLWSETVRTDEQYEFMVFPRVLAAAERAWHKADWEVDYKAGVEYSQQTNFVNKDALNAEWARFANVLGQRELAKLDAAGIQYRVPVPGAKIENGRLQMNVSMPGLQLQYSTDGGDNWNIYNHDAQPVISGDVSVRAVSTNGLRFSRVTSL</sequence>
<evidence type="ECO:0000256" key="3">
    <source>
        <dbReference type="ARBA" id="ARBA00012663"/>
    </source>
</evidence>
<dbReference type="PANTHER" id="PTHR22600">
    <property type="entry name" value="BETA-HEXOSAMINIDASE"/>
    <property type="match status" value="1"/>
</dbReference>
<name>Q6LTD2_PHOPR</name>
<dbReference type="InterPro" id="IPR029018">
    <property type="entry name" value="Hex-like_dom2"/>
</dbReference>
<evidence type="ECO:0000256" key="1">
    <source>
        <dbReference type="ARBA" id="ARBA00001231"/>
    </source>
</evidence>
<dbReference type="GO" id="GO:0004563">
    <property type="term" value="F:beta-N-acetylhexosaminidase activity"/>
    <property type="evidence" value="ECO:0007669"/>
    <property type="project" value="UniProtKB-EC"/>
</dbReference>
<dbReference type="InterPro" id="IPR004866">
    <property type="entry name" value="CHB/HEX_N_dom"/>
</dbReference>
<dbReference type="InterPro" id="IPR015883">
    <property type="entry name" value="Glyco_hydro_20_cat"/>
</dbReference>
<dbReference type="Gene3D" id="3.30.379.10">
    <property type="entry name" value="Chitobiase/beta-hexosaminidase domain 2-like"/>
    <property type="match status" value="1"/>
</dbReference>
<dbReference type="EMBL" id="CR378666">
    <property type="protein sequence ID" value="CAG19444.1"/>
    <property type="molecule type" value="Genomic_DNA"/>
</dbReference>
<proteinExistence type="inferred from homology"/>
<dbReference type="KEGG" id="ppr:PBPRA1033"/>
<keyword evidence="11" id="KW-1185">Reference proteome</keyword>
<evidence type="ECO:0000256" key="5">
    <source>
        <dbReference type="ARBA" id="ARBA00023295"/>
    </source>
</evidence>
<dbReference type="SUPFAM" id="SSF81296">
    <property type="entry name" value="E set domains"/>
    <property type="match status" value="1"/>
</dbReference>
<dbReference type="Proteomes" id="UP000000593">
    <property type="component" value="Chromosome 1"/>
</dbReference>
<dbReference type="GO" id="GO:0016020">
    <property type="term" value="C:membrane"/>
    <property type="evidence" value="ECO:0007669"/>
    <property type="project" value="TreeGrafter"/>
</dbReference>
<keyword evidence="5" id="KW-0326">Glycosidase</keyword>
<feature type="domain" description="Chitobiase/beta-hexosaminidases N-terminal" evidence="9">
    <location>
        <begin position="60"/>
        <end position="221"/>
    </location>
</feature>
<dbReference type="InterPro" id="IPR015882">
    <property type="entry name" value="HEX_bac_N"/>
</dbReference>
<evidence type="ECO:0000256" key="4">
    <source>
        <dbReference type="ARBA" id="ARBA00022801"/>
    </source>
</evidence>
<dbReference type="SUPFAM" id="SSF49384">
    <property type="entry name" value="Carbohydrate-binding domain"/>
    <property type="match status" value="1"/>
</dbReference>
<organism evidence="10 11">
    <name type="scientific">Photobacterium profundum (strain SS9)</name>
    <dbReference type="NCBI Taxonomy" id="298386"/>
    <lineage>
        <taxon>Bacteria</taxon>
        <taxon>Pseudomonadati</taxon>
        <taxon>Pseudomonadota</taxon>
        <taxon>Gammaproteobacteria</taxon>
        <taxon>Vibrionales</taxon>
        <taxon>Vibrionaceae</taxon>
        <taxon>Photobacterium</taxon>
    </lineage>
</organism>
<dbReference type="SMART" id="SM01081">
    <property type="entry name" value="CHB_HEX"/>
    <property type="match status" value="1"/>
</dbReference>
<dbReference type="Gene3D" id="2.60.40.290">
    <property type="match status" value="1"/>
</dbReference>
<evidence type="ECO:0000256" key="7">
    <source>
        <dbReference type="ARBA" id="ARBA00033000"/>
    </source>
</evidence>
<dbReference type="Gene3D" id="3.20.20.80">
    <property type="entry name" value="Glycosidases"/>
    <property type="match status" value="1"/>
</dbReference>
<evidence type="ECO:0000256" key="6">
    <source>
        <dbReference type="ARBA" id="ARBA00030512"/>
    </source>
</evidence>
<dbReference type="InterPro" id="IPR012291">
    <property type="entry name" value="CBM2_carb-bd_dom_sf"/>
</dbReference>
<evidence type="ECO:0000256" key="8">
    <source>
        <dbReference type="PIRSR" id="PIRSR625705-1"/>
    </source>
</evidence>
<evidence type="ECO:0000256" key="2">
    <source>
        <dbReference type="ARBA" id="ARBA00006285"/>
    </source>
</evidence>
<dbReference type="CDD" id="cd06569">
    <property type="entry name" value="GH20_Sm-chitobiase-like"/>
    <property type="match status" value="1"/>
</dbReference>
<dbReference type="Pfam" id="PF03174">
    <property type="entry name" value="CHB_HEX_C"/>
    <property type="match status" value="1"/>
</dbReference>
<gene>
    <name evidence="10" type="primary">PLU1324</name>
    <name evidence="10" type="ordered locus">PBPRA1033</name>
</gene>
<dbReference type="EC" id="3.2.1.52" evidence="3"/>
<dbReference type="GO" id="GO:0005975">
    <property type="term" value="P:carbohydrate metabolic process"/>
    <property type="evidence" value="ECO:0007669"/>
    <property type="project" value="InterPro"/>
</dbReference>
<dbReference type="Pfam" id="PF03173">
    <property type="entry name" value="CHB_HEX"/>
    <property type="match status" value="1"/>
</dbReference>
<dbReference type="CDD" id="cd02847">
    <property type="entry name" value="E_set_Chitobiase_C"/>
    <property type="match status" value="1"/>
</dbReference>
<dbReference type="AlphaFoldDB" id="Q6LTD2"/>
<dbReference type="GO" id="GO:0030247">
    <property type="term" value="F:polysaccharide binding"/>
    <property type="evidence" value="ECO:0007669"/>
    <property type="project" value="InterPro"/>
</dbReference>
<protein>
    <recommendedName>
        <fullName evidence="3">beta-N-acetylhexosaminidase</fullName>
        <ecNumber evidence="3">3.2.1.52</ecNumber>
    </recommendedName>
    <alternativeName>
        <fullName evidence="6">Beta-N-acetylhexosaminidase</fullName>
    </alternativeName>
    <alternativeName>
        <fullName evidence="7">N-acetyl-beta-glucosaminidase</fullName>
    </alternativeName>
</protein>
<dbReference type="PRINTS" id="PR00738">
    <property type="entry name" value="GLHYDRLASE20"/>
</dbReference>
<dbReference type="FunFam" id="3.20.20.80:FF:000216">
    <property type="entry name" value="Beta-N-acetylhexosaminidase"/>
    <property type="match status" value="1"/>
</dbReference>
<feature type="active site" description="Proton donor" evidence="8">
    <location>
        <position position="566"/>
    </location>
</feature>
<dbReference type="STRING" id="298386.PBPRA1033"/>
<dbReference type="InterPro" id="IPR014756">
    <property type="entry name" value="Ig_E-set"/>
</dbReference>
<dbReference type="InterPro" id="IPR008965">
    <property type="entry name" value="CBM2/CBM3_carb-bd_dom_sf"/>
</dbReference>
<comment type="catalytic activity">
    <reaction evidence="1">
        <text>Hydrolysis of terminal non-reducing N-acetyl-D-hexosamine residues in N-acetyl-beta-D-hexosaminides.</text>
        <dbReference type="EC" id="3.2.1.52"/>
    </reaction>
</comment>
<dbReference type="SUPFAM" id="SSF55545">
    <property type="entry name" value="beta-N-acetylhexosaminidase-like domain"/>
    <property type="match status" value="1"/>
</dbReference>
<reference evidence="11" key="1">
    <citation type="journal article" date="2005" name="Science">
        <title>Life at depth: Photobacterium profundum genome sequence and expression analysis.</title>
        <authorList>
            <person name="Vezzi A."/>
            <person name="Campanaro S."/>
            <person name="D'Angelo M."/>
            <person name="Simonato F."/>
            <person name="Vitulo N."/>
            <person name="Lauro F.M."/>
            <person name="Cestaro A."/>
            <person name="Malacrida G."/>
            <person name="Simionati B."/>
            <person name="Cannata N."/>
            <person name="Romualdi C."/>
            <person name="Bartlett D.H."/>
            <person name="Valle G."/>
        </authorList>
    </citation>
    <scope>NUCLEOTIDE SEQUENCE [LARGE SCALE GENOMIC DNA]</scope>
    <source>
        <strain evidence="11">ATCC BAA-1253 / SS9</strain>
    </source>
</reference>
<dbReference type="InterPro" id="IPR017853">
    <property type="entry name" value="GH"/>
</dbReference>
<dbReference type="InterPro" id="IPR025705">
    <property type="entry name" value="Beta_hexosaminidase_sua/sub"/>
</dbReference>
<accession>Q6LTD2</accession>
<dbReference type="SUPFAM" id="SSF51445">
    <property type="entry name" value="(Trans)glycosidases"/>
    <property type="match status" value="1"/>
</dbReference>
<comment type="similarity">
    <text evidence="2">Belongs to the glycosyl hydrolase 20 family.</text>
</comment>
<keyword evidence="4" id="KW-0378">Hydrolase</keyword>
<dbReference type="eggNOG" id="COG3525">
    <property type="taxonomic scope" value="Bacteria"/>
</dbReference>
<dbReference type="Gene3D" id="2.60.40.10">
    <property type="entry name" value="Immunoglobulins"/>
    <property type="match status" value="1"/>
</dbReference>
<dbReference type="HOGENOM" id="CLU_007082_4_1_6"/>
<dbReference type="PANTHER" id="PTHR22600:SF57">
    <property type="entry name" value="BETA-N-ACETYLHEXOSAMINIDASE"/>
    <property type="match status" value="1"/>
</dbReference>
<dbReference type="Pfam" id="PF00728">
    <property type="entry name" value="Glyco_hydro_20"/>
    <property type="match status" value="1"/>
</dbReference>
<dbReference type="Pfam" id="PF02838">
    <property type="entry name" value="Glyco_hydro_20b"/>
    <property type="match status" value="1"/>
</dbReference>